<feature type="domain" description="Methyltransferase small" evidence="6">
    <location>
        <begin position="97"/>
        <end position="195"/>
    </location>
</feature>
<dbReference type="GO" id="GO:0003676">
    <property type="term" value="F:nucleic acid binding"/>
    <property type="evidence" value="ECO:0007669"/>
    <property type="project" value="InterPro"/>
</dbReference>
<dbReference type="Pfam" id="PF05175">
    <property type="entry name" value="MTS"/>
    <property type="match status" value="1"/>
</dbReference>
<reference evidence="8 9" key="1">
    <citation type="submission" date="2019-03" db="EMBL/GenBank/DDBJ databases">
        <title>Genomic Encyclopedia of Type Strains, Phase IV (KMG-IV): sequencing the most valuable type-strain genomes for metagenomic binning, comparative biology and taxonomic classification.</title>
        <authorList>
            <person name="Goeker M."/>
        </authorList>
    </citation>
    <scope>NUCLEOTIDE SEQUENCE [LARGE SCALE GENOMIC DNA]</scope>
    <source>
        <strain evidence="8 9">DSM 6770</strain>
    </source>
</reference>
<feature type="binding site" evidence="5">
    <location>
        <begin position="119"/>
        <end position="123"/>
    </location>
    <ligand>
        <name>S-adenosyl-L-methionine</name>
        <dbReference type="ChEBI" id="CHEBI:59789"/>
    </ligand>
</feature>
<dbReference type="NCBIfam" id="TIGR03534">
    <property type="entry name" value="RF_mod_PrmC"/>
    <property type="match status" value="1"/>
</dbReference>
<keyword evidence="3 5" id="KW-0949">S-adenosyl-L-methionine</keyword>
<dbReference type="PANTHER" id="PTHR18895">
    <property type="entry name" value="HEMK METHYLTRANSFERASE"/>
    <property type="match status" value="1"/>
</dbReference>
<dbReference type="EC" id="2.1.1.297" evidence="5"/>
<comment type="function">
    <text evidence="5">Methylates the class 1 translation termination release factors RF1/PrfA and RF2/PrfB on the glutamine residue of the universally conserved GGQ motif.</text>
</comment>
<comment type="caution">
    <text evidence="8">The sequence shown here is derived from an EMBL/GenBank/DDBJ whole genome shotgun (WGS) entry which is preliminary data.</text>
</comment>
<organism evidence="8 9">
    <name type="scientific">Chromohalobacter marismortui</name>
    <dbReference type="NCBI Taxonomy" id="42055"/>
    <lineage>
        <taxon>Bacteria</taxon>
        <taxon>Pseudomonadati</taxon>
        <taxon>Pseudomonadota</taxon>
        <taxon>Gammaproteobacteria</taxon>
        <taxon>Oceanospirillales</taxon>
        <taxon>Halomonadaceae</taxon>
        <taxon>Chromohalobacter</taxon>
    </lineage>
</organism>
<dbReference type="InterPro" id="IPR002052">
    <property type="entry name" value="DNA_methylase_N6_adenine_CS"/>
</dbReference>
<keyword evidence="2 5" id="KW-0808">Transferase</keyword>
<gene>
    <name evidence="5" type="primary">prmC</name>
    <name evidence="8" type="ORF">C8E00_101373</name>
</gene>
<sequence length="285" mass="30602">MTYDVLLTRAALRLQAAGSASPRLDAEVLMMHAASVTRAWLYAWGDGECEGIARARFEALVAARAAGHPVAYLIGEREFWGLCLRVGESTLIPRPDTECLVETLLAKMPHRAGTALDLGTGTGAIALALATERPAWHVTGVDREQAAVALAEDNARRLGATNATFLVSDWFAALEGMTFDAIAANPPYVAEDDPHLALGDVRFEPRSALVASDAGMADLRYLAMAARRYLVAGGWLALEHGWEQASRVRGVLVRAGYEEVVSETDLGARERITLGRAPAGRADQH</sequence>
<feature type="binding site" evidence="5">
    <location>
        <position position="142"/>
    </location>
    <ligand>
        <name>S-adenosyl-L-methionine</name>
        <dbReference type="ChEBI" id="CHEBI:59789"/>
    </ligand>
</feature>
<feature type="domain" description="Release factor glutamine methyltransferase N-terminal" evidence="7">
    <location>
        <begin position="6"/>
        <end position="75"/>
    </location>
</feature>
<evidence type="ECO:0000259" key="6">
    <source>
        <dbReference type="Pfam" id="PF05175"/>
    </source>
</evidence>
<protein>
    <recommendedName>
        <fullName evidence="5">Release factor glutamine methyltransferase</fullName>
        <shortName evidence="5">RF MTase</shortName>
        <ecNumber evidence="5">2.1.1.297</ecNumber>
    </recommendedName>
    <alternativeName>
        <fullName evidence="5">N5-glutamine methyltransferase PrmC</fullName>
    </alternativeName>
    <alternativeName>
        <fullName evidence="5">Protein-(glutamine-N5) MTase PrmC</fullName>
    </alternativeName>
    <alternativeName>
        <fullName evidence="5">Protein-glutamine N-methyltransferase PrmC</fullName>
    </alternativeName>
</protein>
<dbReference type="InterPro" id="IPR040758">
    <property type="entry name" value="PrmC_N"/>
</dbReference>
<evidence type="ECO:0000256" key="1">
    <source>
        <dbReference type="ARBA" id="ARBA00022603"/>
    </source>
</evidence>
<evidence type="ECO:0000256" key="4">
    <source>
        <dbReference type="ARBA" id="ARBA00048391"/>
    </source>
</evidence>
<dbReference type="Gene3D" id="1.10.8.10">
    <property type="entry name" value="DNA helicase RuvA subunit, C-terminal domain"/>
    <property type="match status" value="1"/>
</dbReference>
<keyword evidence="9" id="KW-1185">Reference proteome</keyword>
<comment type="catalytic activity">
    <reaction evidence="4 5">
        <text>L-glutaminyl-[peptide chain release factor] + S-adenosyl-L-methionine = N(5)-methyl-L-glutaminyl-[peptide chain release factor] + S-adenosyl-L-homocysteine + H(+)</text>
        <dbReference type="Rhea" id="RHEA:42896"/>
        <dbReference type="Rhea" id="RHEA-COMP:10271"/>
        <dbReference type="Rhea" id="RHEA-COMP:10272"/>
        <dbReference type="ChEBI" id="CHEBI:15378"/>
        <dbReference type="ChEBI" id="CHEBI:30011"/>
        <dbReference type="ChEBI" id="CHEBI:57856"/>
        <dbReference type="ChEBI" id="CHEBI:59789"/>
        <dbReference type="ChEBI" id="CHEBI:61891"/>
        <dbReference type="EC" id="2.1.1.297"/>
    </reaction>
</comment>
<dbReference type="GO" id="GO:0102559">
    <property type="term" value="F:peptide chain release factor N(5)-glutamine methyltransferase activity"/>
    <property type="evidence" value="ECO:0007669"/>
    <property type="project" value="UniProtKB-EC"/>
</dbReference>
<dbReference type="Proteomes" id="UP000295380">
    <property type="component" value="Unassembled WGS sequence"/>
</dbReference>
<dbReference type="Gene3D" id="3.40.50.150">
    <property type="entry name" value="Vaccinia Virus protein VP39"/>
    <property type="match status" value="1"/>
</dbReference>
<dbReference type="InterPro" id="IPR007848">
    <property type="entry name" value="Small_mtfrase_dom"/>
</dbReference>
<dbReference type="InterPro" id="IPR029063">
    <property type="entry name" value="SAM-dependent_MTases_sf"/>
</dbReference>
<feature type="binding site" evidence="5">
    <location>
        <position position="170"/>
    </location>
    <ligand>
        <name>S-adenosyl-L-methionine</name>
        <dbReference type="ChEBI" id="CHEBI:59789"/>
    </ligand>
</feature>
<proteinExistence type="inferred from homology"/>
<dbReference type="OrthoDB" id="9800643at2"/>
<dbReference type="InterPro" id="IPR004556">
    <property type="entry name" value="HemK-like"/>
</dbReference>
<dbReference type="AlphaFoldDB" id="A0A4R7NWD3"/>
<dbReference type="EMBL" id="SOBR01000001">
    <property type="protein sequence ID" value="TDU24981.1"/>
    <property type="molecule type" value="Genomic_DNA"/>
</dbReference>
<evidence type="ECO:0000256" key="5">
    <source>
        <dbReference type="HAMAP-Rule" id="MF_02126"/>
    </source>
</evidence>
<dbReference type="NCBIfam" id="TIGR00536">
    <property type="entry name" value="hemK_fam"/>
    <property type="match status" value="1"/>
</dbReference>
<dbReference type="InterPro" id="IPR019874">
    <property type="entry name" value="RF_methyltr_PrmC"/>
</dbReference>
<dbReference type="GO" id="GO:0032259">
    <property type="term" value="P:methylation"/>
    <property type="evidence" value="ECO:0007669"/>
    <property type="project" value="UniProtKB-KW"/>
</dbReference>
<dbReference type="PANTHER" id="PTHR18895:SF74">
    <property type="entry name" value="MTRF1L RELEASE FACTOR GLUTAMINE METHYLTRANSFERASE"/>
    <property type="match status" value="1"/>
</dbReference>
<dbReference type="SUPFAM" id="SSF53335">
    <property type="entry name" value="S-adenosyl-L-methionine-dependent methyltransferases"/>
    <property type="match status" value="1"/>
</dbReference>
<accession>A0A4R7NWD3</accession>
<dbReference type="PROSITE" id="PS00092">
    <property type="entry name" value="N6_MTASE"/>
    <property type="match status" value="1"/>
</dbReference>
<dbReference type="Pfam" id="PF17827">
    <property type="entry name" value="PrmC_N"/>
    <property type="match status" value="1"/>
</dbReference>
<evidence type="ECO:0000256" key="2">
    <source>
        <dbReference type="ARBA" id="ARBA00022679"/>
    </source>
</evidence>
<name>A0A4R7NWD3_9GAMM</name>
<evidence type="ECO:0000256" key="3">
    <source>
        <dbReference type="ARBA" id="ARBA00022691"/>
    </source>
</evidence>
<dbReference type="CDD" id="cd02440">
    <property type="entry name" value="AdoMet_MTases"/>
    <property type="match status" value="1"/>
</dbReference>
<dbReference type="FunFam" id="3.40.50.150:FF:000053">
    <property type="entry name" value="Release factor glutamine methyltransferase"/>
    <property type="match status" value="1"/>
</dbReference>
<feature type="binding site" evidence="5">
    <location>
        <begin position="185"/>
        <end position="188"/>
    </location>
    <ligand>
        <name>substrate</name>
    </ligand>
</feature>
<evidence type="ECO:0000313" key="9">
    <source>
        <dbReference type="Proteomes" id="UP000295380"/>
    </source>
</evidence>
<evidence type="ECO:0000313" key="8">
    <source>
        <dbReference type="EMBL" id="TDU24981.1"/>
    </source>
</evidence>
<keyword evidence="1 5" id="KW-0489">Methyltransferase</keyword>
<dbReference type="HAMAP" id="MF_02126">
    <property type="entry name" value="RF_methyltr_PrmC"/>
    <property type="match status" value="1"/>
</dbReference>
<dbReference type="RefSeq" id="WP_133693822.1">
    <property type="nucleotide sequence ID" value="NZ_SOBR01000001.1"/>
</dbReference>
<dbReference type="InterPro" id="IPR050320">
    <property type="entry name" value="N5-glutamine_MTase"/>
</dbReference>
<comment type="similarity">
    <text evidence="5">Belongs to the protein N5-glutamine methyltransferase family. PrmC subfamily.</text>
</comment>
<evidence type="ECO:0000259" key="7">
    <source>
        <dbReference type="Pfam" id="PF17827"/>
    </source>
</evidence>
<feature type="binding site" evidence="5">
    <location>
        <position position="185"/>
    </location>
    <ligand>
        <name>S-adenosyl-L-methionine</name>
        <dbReference type="ChEBI" id="CHEBI:59789"/>
    </ligand>
</feature>